<evidence type="ECO:0000259" key="3">
    <source>
        <dbReference type="Pfam" id="PF13439"/>
    </source>
</evidence>
<gene>
    <name evidence="4" type="ORF">SAMN07250955_106187</name>
</gene>
<dbReference type="CDD" id="cd03802">
    <property type="entry name" value="GT4_AviGT4-like"/>
    <property type="match status" value="1"/>
</dbReference>
<dbReference type="RefSeq" id="WP_088561480.1">
    <property type="nucleotide sequence ID" value="NZ_FYEH01000006.1"/>
</dbReference>
<organism evidence="4 5">
    <name type="scientific">Arboricoccus pini</name>
    <dbReference type="NCBI Taxonomy" id="1963835"/>
    <lineage>
        <taxon>Bacteria</taxon>
        <taxon>Pseudomonadati</taxon>
        <taxon>Pseudomonadota</taxon>
        <taxon>Alphaproteobacteria</taxon>
        <taxon>Geminicoccales</taxon>
        <taxon>Geminicoccaceae</taxon>
        <taxon>Arboricoccus</taxon>
    </lineage>
</organism>
<dbReference type="AlphaFoldDB" id="A0A212R8C8"/>
<dbReference type="InterPro" id="IPR001296">
    <property type="entry name" value="Glyco_trans_1"/>
</dbReference>
<dbReference type="GO" id="GO:0016757">
    <property type="term" value="F:glycosyltransferase activity"/>
    <property type="evidence" value="ECO:0007669"/>
    <property type="project" value="InterPro"/>
</dbReference>
<accession>A0A212R8C8</accession>
<dbReference type="PANTHER" id="PTHR12526">
    <property type="entry name" value="GLYCOSYLTRANSFERASE"/>
    <property type="match status" value="1"/>
</dbReference>
<dbReference type="EMBL" id="FYEH01000006">
    <property type="protein sequence ID" value="SNB68412.1"/>
    <property type="molecule type" value="Genomic_DNA"/>
</dbReference>
<dbReference type="Gene3D" id="3.40.50.2000">
    <property type="entry name" value="Glycogen Phosphorylase B"/>
    <property type="match status" value="2"/>
</dbReference>
<dbReference type="Pfam" id="PF00534">
    <property type="entry name" value="Glycos_transf_1"/>
    <property type="match status" value="1"/>
</dbReference>
<dbReference type="Pfam" id="PF13439">
    <property type="entry name" value="Glyco_transf_4"/>
    <property type="match status" value="1"/>
</dbReference>
<dbReference type="PANTHER" id="PTHR12526:SF595">
    <property type="entry name" value="BLL5217 PROTEIN"/>
    <property type="match status" value="1"/>
</dbReference>
<dbReference type="OrthoDB" id="9801573at2"/>
<evidence type="ECO:0000256" key="1">
    <source>
        <dbReference type="SAM" id="MobiDB-lite"/>
    </source>
</evidence>
<evidence type="ECO:0000313" key="5">
    <source>
        <dbReference type="Proteomes" id="UP000197065"/>
    </source>
</evidence>
<sequence>MRIAQVSPLFESVPPRLYGGTERIVSFLTEELVRKGHQISLFASGDSLTTSELVPCAPRALRLDSRVKDPLPHYTLMMEKVRQRAHEFDIIHFHIDHLQHPLMRMVDVPHVTTLHGRQDMTDLQPLYREFDRDPRVSISMSQRQPVPFLNFAGNVYHGLPKDLLTFSPSPTRGYLAFLGRMSPEKGPEEAIEIAVRAGIPLKMAAKIDPADQAYFDQRIKPLLDQPLIEYVGEINDHHKAEFLGGAQAMLFPINWPEPFGIVMIEAMACGTPVIAFPCGSVLEVIDDGVTGVLVNDIEQAVEAARTIHRFDRRRVRAHFERRFTANRMADDYLAIYERVIAERRRDKGEPTSARSGIASMKAKPLAS</sequence>
<protein>
    <submittedName>
        <fullName evidence="4">Glycosyltransferase involved in cell wall bisynthesis</fullName>
    </submittedName>
</protein>
<feature type="region of interest" description="Disordered" evidence="1">
    <location>
        <begin position="346"/>
        <end position="367"/>
    </location>
</feature>
<feature type="domain" description="Glycosyltransferase subfamily 4-like N-terminal" evidence="3">
    <location>
        <begin position="18"/>
        <end position="121"/>
    </location>
</feature>
<evidence type="ECO:0000259" key="2">
    <source>
        <dbReference type="Pfam" id="PF00534"/>
    </source>
</evidence>
<proteinExistence type="predicted"/>
<keyword evidence="4" id="KW-0808">Transferase</keyword>
<dbReference type="SUPFAM" id="SSF53756">
    <property type="entry name" value="UDP-Glycosyltransferase/glycogen phosphorylase"/>
    <property type="match status" value="1"/>
</dbReference>
<reference evidence="4 5" key="1">
    <citation type="submission" date="2017-06" db="EMBL/GenBank/DDBJ databases">
        <authorList>
            <person name="Kim H.J."/>
            <person name="Triplett B.A."/>
        </authorList>
    </citation>
    <scope>NUCLEOTIDE SEQUENCE [LARGE SCALE GENOMIC DNA]</scope>
    <source>
        <strain evidence="4 5">B29T1</strain>
    </source>
</reference>
<keyword evidence="5" id="KW-1185">Reference proteome</keyword>
<feature type="domain" description="Glycosyl transferase family 1" evidence="2">
    <location>
        <begin position="172"/>
        <end position="307"/>
    </location>
</feature>
<name>A0A212R8C8_9PROT</name>
<evidence type="ECO:0000313" key="4">
    <source>
        <dbReference type="EMBL" id="SNB68412.1"/>
    </source>
</evidence>
<dbReference type="InterPro" id="IPR028098">
    <property type="entry name" value="Glyco_trans_4-like_N"/>
</dbReference>
<dbReference type="Proteomes" id="UP000197065">
    <property type="component" value="Unassembled WGS sequence"/>
</dbReference>